<dbReference type="Proteomes" id="UP000078542">
    <property type="component" value="Unassembled WGS sequence"/>
</dbReference>
<name>A0A195D6K7_9HYME</name>
<protein>
    <submittedName>
        <fullName evidence="1">Uncharacterized protein</fullName>
    </submittedName>
</protein>
<dbReference type="EMBL" id="KQ976760">
    <property type="protein sequence ID" value="KYN08508.1"/>
    <property type="molecule type" value="Genomic_DNA"/>
</dbReference>
<keyword evidence="2" id="KW-1185">Reference proteome</keyword>
<evidence type="ECO:0000313" key="2">
    <source>
        <dbReference type="Proteomes" id="UP000078542"/>
    </source>
</evidence>
<dbReference type="AlphaFoldDB" id="A0A195D6K7"/>
<sequence>MHIFECLRGWYTTPTLLSIFILLAATKRSTERKLDIREGFCEEAGRTEEEEEDEKPKDKFLKAGYNDPATEANVRNQSAGLDYRVMRRISGHLYSGITSFPFIAILPFSIDTFISDCADAIYGVDLTPHERVRSGRDAITNTVQRSPGIRAAEVLRCLLGVPITRLLLR</sequence>
<gene>
    <name evidence="1" type="ORF">ALC62_00492</name>
</gene>
<evidence type="ECO:0000313" key="1">
    <source>
        <dbReference type="EMBL" id="KYN08508.1"/>
    </source>
</evidence>
<accession>A0A195D6K7</accession>
<organism evidence="1 2">
    <name type="scientific">Cyphomyrmex costatus</name>
    <dbReference type="NCBI Taxonomy" id="456900"/>
    <lineage>
        <taxon>Eukaryota</taxon>
        <taxon>Metazoa</taxon>
        <taxon>Ecdysozoa</taxon>
        <taxon>Arthropoda</taxon>
        <taxon>Hexapoda</taxon>
        <taxon>Insecta</taxon>
        <taxon>Pterygota</taxon>
        <taxon>Neoptera</taxon>
        <taxon>Endopterygota</taxon>
        <taxon>Hymenoptera</taxon>
        <taxon>Apocrita</taxon>
        <taxon>Aculeata</taxon>
        <taxon>Formicoidea</taxon>
        <taxon>Formicidae</taxon>
        <taxon>Myrmicinae</taxon>
        <taxon>Cyphomyrmex</taxon>
    </lineage>
</organism>
<reference evidence="1 2" key="1">
    <citation type="submission" date="2016-03" db="EMBL/GenBank/DDBJ databases">
        <title>Cyphomyrmex costatus WGS genome.</title>
        <authorList>
            <person name="Nygaard S."/>
            <person name="Hu H."/>
            <person name="Boomsma J."/>
            <person name="Zhang G."/>
        </authorList>
    </citation>
    <scope>NUCLEOTIDE SEQUENCE [LARGE SCALE GENOMIC DNA]</scope>
    <source>
        <strain evidence="1">MS0001</strain>
        <tissue evidence="1">Whole body</tissue>
    </source>
</reference>
<proteinExistence type="predicted"/>